<gene>
    <name evidence="1" type="ORF">psyc5s11_31280</name>
</gene>
<dbReference type="Proteomes" id="UP000824633">
    <property type="component" value="Chromosome"/>
</dbReference>
<name>A0ABM7T7X9_9CLOT</name>
<evidence type="ECO:0000313" key="2">
    <source>
        <dbReference type="Proteomes" id="UP000824633"/>
    </source>
</evidence>
<sequence>MTLVNISICKWYNNAASPVLFFIDDFANVWVDTNGNGIVDLEEDWGYWKNHKNSSFRFLNEVVLNDFPNIKTTFFTPVGARVGMIENPQVKTVSKMINCDEETKAFFKSINDKENFEIAYHGTTHGKVGKTSSDFKQEWKLFKSIDEAVDTINKGKEIYKTVFGYYPKGGKYCGYEANEFSDESIARTDFLWWCRYYNRGLLNDKNHYIYSDDFNTVTSFDIKVFGKNEVIDIPSTVNGGLLTGIFNPNKKTLKGIAKIILKNYLLKKKLNEIEFLLKNNLVISIQEHISPARDDGRRQLPNIFDDKESLKFIFNYLKDKNVWYCTGTEVAEYYILRNNIKFIGINDNGFAIEYIGKRNLEKMIISIKIDRNNIMIIEPNSEIVFGDNGVFNIHVQDGLYKFVENSL</sequence>
<dbReference type="SUPFAM" id="SSF88713">
    <property type="entry name" value="Glycoside hydrolase/deacetylase"/>
    <property type="match status" value="1"/>
</dbReference>
<evidence type="ECO:0008006" key="3">
    <source>
        <dbReference type="Google" id="ProtNLM"/>
    </source>
</evidence>
<reference evidence="2" key="1">
    <citation type="submission" date="2021-07" db="EMBL/GenBank/DDBJ databases">
        <title>Complete genome sequencing of a Clostridium isolate.</title>
        <authorList>
            <person name="Ueki A."/>
            <person name="Tonouchi A."/>
        </authorList>
    </citation>
    <scope>NUCLEOTIDE SEQUENCE [LARGE SCALE GENOMIC DNA]</scope>
    <source>
        <strain evidence="2">C5S11</strain>
    </source>
</reference>
<protein>
    <recommendedName>
        <fullName evidence="3">Polysaccharide deacetylase</fullName>
    </recommendedName>
</protein>
<dbReference type="EMBL" id="AP024849">
    <property type="protein sequence ID" value="BCZ47061.1"/>
    <property type="molecule type" value="Genomic_DNA"/>
</dbReference>
<keyword evidence="2" id="KW-1185">Reference proteome</keyword>
<evidence type="ECO:0000313" key="1">
    <source>
        <dbReference type="EMBL" id="BCZ47061.1"/>
    </source>
</evidence>
<proteinExistence type="predicted"/>
<dbReference type="Gene3D" id="3.20.20.370">
    <property type="entry name" value="Glycoside hydrolase/deacetylase"/>
    <property type="match status" value="1"/>
</dbReference>
<dbReference type="InterPro" id="IPR011330">
    <property type="entry name" value="Glyco_hydro/deAcase_b/a-brl"/>
</dbReference>
<accession>A0ABM7T7X9</accession>
<organism evidence="1 2">
    <name type="scientific">Clostridium gelidum</name>
    <dbReference type="NCBI Taxonomy" id="704125"/>
    <lineage>
        <taxon>Bacteria</taxon>
        <taxon>Bacillati</taxon>
        <taxon>Bacillota</taxon>
        <taxon>Clostridia</taxon>
        <taxon>Eubacteriales</taxon>
        <taxon>Clostridiaceae</taxon>
        <taxon>Clostridium</taxon>
    </lineage>
</organism>